<keyword evidence="3" id="KW-1185">Reference proteome</keyword>
<organism evidence="2 3">
    <name type="scientific">Oreochromis niloticus</name>
    <name type="common">Nile tilapia</name>
    <name type="synonym">Tilapia nilotica</name>
    <dbReference type="NCBI Taxonomy" id="8128"/>
    <lineage>
        <taxon>Eukaryota</taxon>
        <taxon>Metazoa</taxon>
        <taxon>Chordata</taxon>
        <taxon>Craniata</taxon>
        <taxon>Vertebrata</taxon>
        <taxon>Euteleostomi</taxon>
        <taxon>Actinopterygii</taxon>
        <taxon>Neopterygii</taxon>
        <taxon>Teleostei</taxon>
        <taxon>Neoteleostei</taxon>
        <taxon>Acanthomorphata</taxon>
        <taxon>Ovalentaria</taxon>
        <taxon>Cichlomorphae</taxon>
        <taxon>Cichliformes</taxon>
        <taxon>Cichlidae</taxon>
        <taxon>African cichlids</taxon>
        <taxon>Pseudocrenilabrinae</taxon>
        <taxon>Oreochromini</taxon>
        <taxon>Oreochromis</taxon>
    </lineage>
</organism>
<keyword evidence="1" id="KW-0472">Membrane</keyword>
<dbReference type="InParanoid" id="A0A669DCS6"/>
<dbReference type="Ensembl" id="ENSONIT00000035588.1">
    <property type="protein sequence ID" value="ENSONIP00000058437.1"/>
    <property type="gene ID" value="ENSONIG00000034899.1"/>
</dbReference>
<evidence type="ECO:0000313" key="2">
    <source>
        <dbReference type="Ensembl" id="ENSONIP00000058437.1"/>
    </source>
</evidence>
<dbReference type="Proteomes" id="UP000005207">
    <property type="component" value="Linkage group LG3"/>
</dbReference>
<evidence type="ECO:0000256" key="1">
    <source>
        <dbReference type="SAM" id="Phobius"/>
    </source>
</evidence>
<proteinExistence type="predicted"/>
<reference evidence="3" key="1">
    <citation type="submission" date="2012-01" db="EMBL/GenBank/DDBJ databases">
        <title>The Genome Sequence of Oreochromis niloticus (Nile Tilapia).</title>
        <authorList>
            <consortium name="Broad Institute Genome Assembly Team"/>
            <consortium name="Broad Institute Sequencing Platform"/>
            <person name="Di Palma F."/>
            <person name="Johnson J."/>
            <person name="Lander E.S."/>
            <person name="Lindblad-Toh K."/>
        </authorList>
    </citation>
    <scope>NUCLEOTIDE SEQUENCE [LARGE SCALE GENOMIC DNA]</scope>
</reference>
<evidence type="ECO:0000313" key="3">
    <source>
        <dbReference type="Proteomes" id="UP000005207"/>
    </source>
</evidence>
<name>A0A669DCS6_ORENI</name>
<dbReference type="AlphaFoldDB" id="A0A669DCS6"/>
<keyword evidence="1" id="KW-0812">Transmembrane</keyword>
<reference evidence="2" key="3">
    <citation type="submission" date="2025-09" db="UniProtKB">
        <authorList>
            <consortium name="Ensembl"/>
        </authorList>
    </citation>
    <scope>IDENTIFICATION</scope>
</reference>
<keyword evidence="1" id="KW-1133">Transmembrane helix</keyword>
<reference evidence="2" key="2">
    <citation type="submission" date="2025-08" db="UniProtKB">
        <authorList>
            <consortium name="Ensembl"/>
        </authorList>
    </citation>
    <scope>IDENTIFICATION</scope>
</reference>
<sequence length="94" mass="10741">CKMNSMDYGPHGTDPFPNFDLIHIAETIANNPVMTANPTKYLNHDFCAFSVCFLMMLTLACFLISFCDRFSDDFRTRFSSFCISISNVWSFSLV</sequence>
<protein>
    <submittedName>
        <fullName evidence="2">Uncharacterized protein</fullName>
    </submittedName>
</protein>
<feature type="transmembrane region" description="Helical" evidence="1">
    <location>
        <begin position="48"/>
        <end position="67"/>
    </location>
</feature>
<accession>A0A669DCS6</accession>